<evidence type="ECO:0000313" key="2">
    <source>
        <dbReference type="Proteomes" id="UP000275394"/>
    </source>
</evidence>
<dbReference type="RefSeq" id="WP_123711401.1">
    <property type="nucleotide sequence ID" value="NZ_RKHR01000003.1"/>
</dbReference>
<dbReference type="EMBL" id="RKHR01000003">
    <property type="protein sequence ID" value="ROS05501.1"/>
    <property type="molecule type" value="Genomic_DNA"/>
</dbReference>
<evidence type="ECO:0000313" key="1">
    <source>
        <dbReference type="EMBL" id="ROS05501.1"/>
    </source>
</evidence>
<evidence type="ECO:0008006" key="3">
    <source>
        <dbReference type="Google" id="ProtNLM"/>
    </source>
</evidence>
<dbReference type="InterPro" id="IPR029063">
    <property type="entry name" value="SAM-dependent_MTases_sf"/>
</dbReference>
<accession>A0A3N2E068</accession>
<dbReference type="AlphaFoldDB" id="A0A3N2E068"/>
<proteinExistence type="predicted"/>
<dbReference type="OrthoDB" id="9800454at2"/>
<gene>
    <name evidence="1" type="ORF">EDC56_1031</name>
</gene>
<keyword evidence="2" id="KW-1185">Reference proteome</keyword>
<reference evidence="1 2" key="1">
    <citation type="submission" date="2018-11" db="EMBL/GenBank/DDBJ databases">
        <title>Genomic Encyclopedia of Type Strains, Phase IV (KMG-IV): sequencing the most valuable type-strain genomes for metagenomic binning, comparative biology and taxonomic classification.</title>
        <authorList>
            <person name="Goeker M."/>
        </authorList>
    </citation>
    <scope>NUCLEOTIDE SEQUENCE [LARGE SCALE GENOMIC DNA]</scope>
    <source>
        <strain evidence="1 2">DSM 100316</strain>
    </source>
</reference>
<protein>
    <recommendedName>
        <fullName evidence="3">Methyltransferase family protein</fullName>
    </recommendedName>
</protein>
<organism evidence="1 2">
    <name type="scientific">Sinobacterium caligoides</name>
    <dbReference type="NCBI Taxonomy" id="933926"/>
    <lineage>
        <taxon>Bacteria</taxon>
        <taxon>Pseudomonadati</taxon>
        <taxon>Pseudomonadota</taxon>
        <taxon>Gammaproteobacteria</taxon>
        <taxon>Cellvibrionales</taxon>
        <taxon>Spongiibacteraceae</taxon>
        <taxon>Sinobacterium</taxon>
    </lineage>
</organism>
<dbReference type="Proteomes" id="UP000275394">
    <property type="component" value="Unassembled WGS sequence"/>
</dbReference>
<name>A0A3N2E068_9GAMM</name>
<sequence length="292" mass="33392">MSTVSYHKSDIDAILKSRDRKQLAKQFSIIDELYPDGVFTHLEFGCACGSLFTEWLQRYPKAKFIGVDLDIEDQYGDDWAPLVRDYPNLLTIAKVNMLDKATVISLLQDNFGVASVNVIHGHAAIMYLSDEKTAQFLCDASTYSQYIISRDMEASNFRFGGDENCIKPIRLLEKCTKDIDSVWSESIGRYVRPMTRYEVRNSSFSFQQFADHEVYTPDSEPSLMDAVFSHGQSASNLLWSSDEQGHTTLHPDYNEDMLDELKNSLLYFAEHGDYMVSCWVVSFLENKKVIAR</sequence>
<comment type="caution">
    <text evidence="1">The sequence shown here is derived from an EMBL/GenBank/DDBJ whole genome shotgun (WGS) entry which is preliminary data.</text>
</comment>
<dbReference type="SUPFAM" id="SSF53335">
    <property type="entry name" value="S-adenosyl-L-methionine-dependent methyltransferases"/>
    <property type="match status" value="1"/>
</dbReference>